<dbReference type="OrthoDB" id="10248252at2759"/>
<reference evidence="4 5" key="1">
    <citation type="journal article" date="2020" name="Cell">
        <title>Large-Scale Comparative Analyses of Tick Genomes Elucidate Their Genetic Diversity and Vector Capacities.</title>
        <authorList>
            <consortium name="Tick Genome and Microbiome Consortium (TIGMIC)"/>
            <person name="Jia N."/>
            <person name="Wang J."/>
            <person name="Shi W."/>
            <person name="Du L."/>
            <person name="Sun Y."/>
            <person name="Zhan W."/>
            <person name="Jiang J.F."/>
            <person name="Wang Q."/>
            <person name="Zhang B."/>
            <person name="Ji P."/>
            <person name="Bell-Sakyi L."/>
            <person name="Cui X.M."/>
            <person name="Yuan T.T."/>
            <person name="Jiang B.G."/>
            <person name="Yang W.F."/>
            <person name="Lam T.T."/>
            <person name="Chang Q.C."/>
            <person name="Ding S.J."/>
            <person name="Wang X.J."/>
            <person name="Zhu J.G."/>
            <person name="Ruan X.D."/>
            <person name="Zhao L."/>
            <person name="Wei J.T."/>
            <person name="Ye R.Z."/>
            <person name="Que T.C."/>
            <person name="Du C.H."/>
            <person name="Zhou Y.H."/>
            <person name="Cheng J.X."/>
            <person name="Dai P.F."/>
            <person name="Guo W.B."/>
            <person name="Han X.H."/>
            <person name="Huang E.J."/>
            <person name="Li L.F."/>
            <person name="Wei W."/>
            <person name="Gao Y.C."/>
            <person name="Liu J.Z."/>
            <person name="Shao H.Z."/>
            <person name="Wang X."/>
            <person name="Wang C.C."/>
            <person name="Yang T.C."/>
            <person name="Huo Q.B."/>
            <person name="Li W."/>
            <person name="Chen H.Y."/>
            <person name="Chen S.E."/>
            <person name="Zhou L.G."/>
            <person name="Ni X.B."/>
            <person name="Tian J.H."/>
            <person name="Sheng Y."/>
            <person name="Liu T."/>
            <person name="Pan Y.S."/>
            <person name="Xia L.Y."/>
            <person name="Li J."/>
            <person name="Zhao F."/>
            <person name="Cao W.C."/>
        </authorList>
    </citation>
    <scope>NUCLEOTIDE SEQUENCE [LARGE SCALE GENOMIC DNA]</scope>
    <source>
        <strain evidence="4">HaeL-2018</strain>
    </source>
</reference>
<protein>
    <recommendedName>
        <fullName evidence="6">WD repeat-containing protein 92</fullName>
    </recommendedName>
</protein>
<feature type="repeat" description="WD" evidence="3">
    <location>
        <begin position="104"/>
        <end position="139"/>
    </location>
</feature>
<dbReference type="SMART" id="SM00320">
    <property type="entry name" value="WD40"/>
    <property type="match status" value="6"/>
</dbReference>
<comment type="caution">
    <text evidence="4">The sequence shown here is derived from an EMBL/GenBank/DDBJ whole genome shotgun (WGS) entry which is preliminary data.</text>
</comment>
<dbReference type="OMA" id="CLWKYNY"/>
<dbReference type="PROSITE" id="PS50082">
    <property type="entry name" value="WD_REPEATS_2"/>
    <property type="match status" value="1"/>
</dbReference>
<keyword evidence="1 3" id="KW-0853">WD repeat</keyword>
<evidence type="ECO:0000256" key="2">
    <source>
        <dbReference type="ARBA" id="ARBA00022737"/>
    </source>
</evidence>
<evidence type="ECO:0000256" key="1">
    <source>
        <dbReference type="ARBA" id="ARBA00022574"/>
    </source>
</evidence>
<evidence type="ECO:0000313" key="4">
    <source>
        <dbReference type="EMBL" id="KAH9376149.1"/>
    </source>
</evidence>
<dbReference type="Gene3D" id="2.130.10.10">
    <property type="entry name" value="YVTN repeat-like/Quinoprotein amine dehydrogenase"/>
    <property type="match status" value="1"/>
</dbReference>
<dbReference type="Proteomes" id="UP000821853">
    <property type="component" value="Chromosome 5"/>
</dbReference>
<dbReference type="AlphaFoldDB" id="A0A9J6GKP2"/>
<dbReference type="VEuPathDB" id="VectorBase:HLOH_057595"/>
<organism evidence="4 5">
    <name type="scientific">Haemaphysalis longicornis</name>
    <name type="common">Bush tick</name>
    <dbReference type="NCBI Taxonomy" id="44386"/>
    <lineage>
        <taxon>Eukaryota</taxon>
        <taxon>Metazoa</taxon>
        <taxon>Ecdysozoa</taxon>
        <taxon>Arthropoda</taxon>
        <taxon>Chelicerata</taxon>
        <taxon>Arachnida</taxon>
        <taxon>Acari</taxon>
        <taxon>Parasitiformes</taxon>
        <taxon>Ixodida</taxon>
        <taxon>Ixodoidea</taxon>
        <taxon>Ixodidae</taxon>
        <taxon>Haemaphysalinae</taxon>
        <taxon>Haemaphysalis</taxon>
    </lineage>
</organism>
<keyword evidence="5" id="KW-1185">Reference proteome</keyword>
<keyword evidence="2" id="KW-0677">Repeat</keyword>
<evidence type="ECO:0000256" key="3">
    <source>
        <dbReference type="PROSITE-ProRule" id="PRU00221"/>
    </source>
</evidence>
<dbReference type="InterPro" id="IPR015943">
    <property type="entry name" value="WD40/YVTN_repeat-like_dom_sf"/>
</dbReference>
<dbReference type="Pfam" id="PF00400">
    <property type="entry name" value="WD40"/>
    <property type="match status" value="1"/>
</dbReference>
<proteinExistence type="predicted"/>
<evidence type="ECO:0008006" key="6">
    <source>
        <dbReference type="Google" id="ProtNLM"/>
    </source>
</evidence>
<dbReference type="SUPFAM" id="SSF50978">
    <property type="entry name" value="WD40 repeat-like"/>
    <property type="match status" value="1"/>
</dbReference>
<name>A0A9J6GKP2_HAELO</name>
<sequence>MTGPEIHKYIQHRIDYTAFDVKWMPQSAKFLAFGVGPDGQGTVQVYELDGNSLSKVEELQQPRGVKCGTFAPSSLEERNVTTGGFDGKWRIWDVDRPKEPVVCVRGHSTIINCIDGIGGADGSPAVVTGCKDGSVKVWDPRKPEQPAVVMEPEGDQKKQDCWTVCFGNGYSAVERCVCAGYDNGDVKIFDLRNLAVTWETCVKSGVCSLEFDQKSIYMNKLVATGTGSNIHVFDLRTRHPKKGYAQLTHSEEAKSTIWSARHLPQDRDIFATCAGSGTINLWKYCYPEKRVRKASDGSEEGIAGSLTNLCQTSLGGQPVTALDWNADMPGLFVACAFDQTLHVGFVTGLPS</sequence>
<accession>A0A9J6GKP2</accession>
<gene>
    <name evidence="4" type="ORF">HPB48_019902</name>
</gene>
<evidence type="ECO:0000313" key="5">
    <source>
        <dbReference type="Proteomes" id="UP000821853"/>
    </source>
</evidence>
<dbReference type="InterPro" id="IPR001680">
    <property type="entry name" value="WD40_rpt"/>
</dbReference>
<dbReference type="InterPro" id="IPR036322">
    <property type="entry name" value="WD40_repeat_dom_sf"/>
</dbReference>
<dbReference type="PANTHER" id="PTHR10971">
    <property type="entry name" value="MRNA EXPORT FACTOR AND BUB3"/>
    <property type="match status" value="1"/>
</dbReference>
<dbReference type="EMBL" id="JABSTR010000007">
    <property type="protein sequence ID" value="KAH9376149.1"/>
    <property type="molecule type" value="Genomic_DNA"/>
</dbReference>